<evidence type="ECO:0000313" key="3">
    <source>
        <dbReference type="EMBL" id="KRL43115.1"/>
    </source>
</evidence>
<keyword evidence="4" id="KW-1185">Reference proteome</keyword>
<evidence type="ECO:0000259" key="1">
    <source>
        <dbReference type="Pfam" id="PF08279"/>
    </source>
</evidence>
<dbReference type="PROSITE" id="PS52050">
    <property type="entry name" value="WYL"/>
    <property type="match status" value="1"/>
</dbReference>
<dbReference type="Pfam" id="PF13280">
    <property type="entry name" value="WYL"/>
    <property type="match status" value="1"/>
</dbReference>
<dbReference type="InterPro" id="IPR036388">
    <property type="entry name" value="WH-like_DNA-bd_sf"/>
</dbReference>
<comment type="caution">
    <text evidence="3">The sequence shown here is derived from an EMBL/GenBank/DDBJ whole genome shotgun (WGS) entry which is preliminary data.</text>
</comment>
<evidence type="ECO:0000313" key="4">
    <source>
        <dbReference type="Proteomes" id="UP000050872"/>
    </source>
</evidence>
<dbReference type="EMBL" id="AZEZ01000093">
    <property type="protein sequence ID" value="KRL43115.1"/>
    <property type="molecule type" value="Genomic_DNA"/>
</dbReference>
<evidence type="ECO:0000259" key="2">
    <source>
        <dbReference type="Pfam" id="PF13280"/>
    </source>
</evidence>
<dbReference type="InterPro" id="IPR026881">
    <property type="entry name" value="WYL_dom"/>
</dbReference>
<feature type="domain" description="WYL" evidence="2">
    <location>
        <begin position="139"/>
        <end position="202"/>
    </location>
</feature>
<dbReference type="RefSeq" id="WP_057888604.1">
    <property type="nucleotide sequence ID" value="NZ_AZEZ01000093.1"/>
</dbReference>
<dbReference type="Proteomes" id="UP000050872">
    <property type="component" value="Unassembled WGS sequence"/>
</dbReference>
<sequence length="310" mass="36615">MNKAERLNQELIFLGTKESFQIKDLMTEFNISKRTALRDISELENMGMAFYVEKGRYGGFHLLKQKLLIPITFNLEEVNAIFFAINALSLLSATPFEKSYKHIYDKLLATLPQDQQTYVAKLQRDVNYYKVPSISAPNFLNLILQSILEEKVIEITYHQFAQKQQRLQVYNLLYRHGIWFCDAYDLTEKRWGTYRCDKIEQCALITTTQKTLNHEQLYQLKQNYEDNYHDIPFKCTLTPLGKELFQKNNYPNMQLHETNGEIIMSGGYNHDEFDYMIQYLIAMGKNVKIIYPEALKQAYLKELQQIIDNY</sequence>
<organism evidence="3 4">
    <name type="scientific">Companilactobacillus mindensis DSM 14500</name>
    <dbReference type="NCBI Taxonomy" id="1423770"/>
    <lineage>
        <taxon>Bacteria</taxon>
        <taxon>Bacillati</taxon>
        <taxon>Bacillota</taxon>
        <taxon>Bacilli</taxon>
        <taxon>Lactobacillales</taxon>
        <taxon>Lactobacillaceae</taxon>
        <taxon>Companilactobacillus</taxon>
    </lineage>
</organism>
<dbReference type="SUPFAM" id="SSF46785">
    <property type="entry name" value="Winged helix' DNA-binding domain"/>
    <property type="match status" value="1"/>
</dbReference>
<dbReference type="Pfam" id="PF08279">
    <property type="entry name" value="HTH_11"/>
    <property type="match status" value="1"/>
</dbReference>
<name>A0A0R1QPR5_9LACO</name>
<dbReference type="InterPro" id="IPR013196">
    <property type="entry name" value="HTH_11"/>
</dbReference>
<reference evidence="3 4" key="1">
    <citation type="journal article" date="2015" name="Genome Announc.">
        <title>Expanding the biotechnology potential of lactobacilli through comparative genomics of 213 strains and associated genera.</title>
        <authorList>
            <person name="Sun Z."/>
            <person name="Harris H.M."/>
            <person name="McCann A."/>
            <person name="Guo C."/>
            <person name="Argimon S."/>
            <person name="Zhang W."/>
            <person name="Yang X."/>
            <person name="Jeffery I.B."/>
            <person name="Cooney J.C."/>
            <person name="Kagawa T.F."/>
            <person name="Liu W."/>
            <person name="Song Y."/>
            <person name="Salvetti E."/>
            <person name="Wrobel A."/>
            <person name="Rasinkangas P."/>
            <person name="Parkhill J."/>
            <person name="Rea M.C."/>
            <person name="O'Sullivan O."/>
            <person name="Ritari J."/>
            <person name="Douillard F.P."/>
            <person name="Paul Ross R."/>
            <person name="Yang R."/>
            <person name="Briner A.E."/>
            <person name="Felis G.E."/>
            <person name="de Vos W.M."/>
            <person name="Barrangou R."/>
            <person name="Klaenhammer T.R."/>
            <person name="Caufield P.W."/>
            <person name="Cui Y."/>
            <person name="Zhang H."/>
            <person name="O'Toole P.W."/>
        </authorList>
    </citation>
    <scope>NUCLEOTIDE SEQUENCE [LARGE SCALE GENOMIC DNA]</scope>
    <source>
        <strain evidence="3 4">DSM 14500</strain>
    </source>
</reference>
<dbReference type="PATRIC" id="fig|1423770.3.peg.1265"/>
<gene>
    <name evidence="3" type="ORF">FD29_GL001229</name>
</gene>
<proteinExistence type="predicted"/>
<dbReference type="AlphaFoldDB" id="A0A0R1QPR5"/>
<dbReference type="Gene3D" id="1.10.10.10">
    <property type="entry name" value="Winged helix-like DNA-binding domain superfamily/Winged helix DNA-binding domain"/>
    <property type="match status" value="1"/>
</dbReference>
<accession>A0A0R1QPR5</accession>
<dbReference type="InterPro" id="IPR036390">
    <property type="entry name" value="WH_DNA-bd_sf"/>
</dbReference>
<dbReference type="STRING" id="1423770.FD29_GL001229"/>
<feature type="domain" description="Helix-turn-helix type 11" evidence="1">
    <location>
        <begin position="6"/>
        <end position="58"/>
    </location>
</feature>
<dbReference type="PANTHER" id="PTHR34580:SF9">
    <property type="entry name" value="SLL5097 PROTEIN"/>
    <property type="match status" value="1"/>
</dbReference>
<dbReference type="InterPro" id="IPR051534">
    <property type="entry name" value="CBASS_pafABC_assoc_protein"/>
</dbReference>
<dbReference type="OrthoDB" id="9815009at2"/>
<protein>
    <submittedName>
        <fullName evidence="3">Transcriptional regulator</fullName>
    </submittedName>
</protein>
<dbReference type="PANTHER" id="PTHR34580">
    <property type="match status" value="1"/>
</dbReference>